<dbReference type="Proteomes" id="UP000196053">
    <property type="component" value="Chromosome I"/>
</dbReference>
<dbReference type="EMBL" id="LN879430">
    <property type="protein sequence ID" value="CUH91642.1"/>
    <property type="molecule type" value="Genomic_DNA"/>
</dbReference>
<name>A0A0K8J2D4_9FIRM</name>
<keyword evidence="2" id="KW-1185">Reference proteome</keyword>
<dbReference type="AlphaFoldDB" id="A0A0K8J2D4"/>
<reference evidence="2" key="1">
    <citation type="submission" date="2015-09" db="EMBL/GenBank/DDBJ databases">
        <authorList>
            <person name="Wibberg D."/>
        </authorList>
    </citation>
    <scope>NUCLEOTIDE SEQUENCE [LARGE SCALE GENOMIC DNA]</scope>
    <source>
        <strain evidence="2">SD1D</strain>
    </source>
</reference>
<dbReference type="PROSITE" id="PS51257">
    <property type="entry name" value="PROKAR_LIPOPROTEIN"/>
    <property type="match status" value="1"/>
</dbReference>
<dbReference type="RefSeq" id="WP_058257096.1">
    <property type="nucleotide sequence ID" value="NZ_LN879430.1"/>
</dbReference>
<accession>A0A0K8J2D4</accession>
<gene>
    <name evidence="1" type="ORF">SD1D_0080</name>
</gene>
<protein>
    <submittedName>
        <fullName evidence="1">Uncharacterized protein</fullName>
    </submittedName>
</protein>
<dbReference type="KEGG" id="hsd:SD1D_0080"/>
<evidence type="ECO:0000313" key="1">
    <source>
        <dbReference type="EMBL" id="CUH91642.1"/>
    </source>
</evidence>
<proteinExistence type="predicted"/>
<sequence>MKKISLLLLLFIVLFGLLGCTRGSGIVRKSKEHNTPTKMSMTYEKFTGYRETEIKVDEDEPVDVLVDFVTEDGTINAYISKDNDKVSCDYEGHDVQTSSFTVTLSEQGTYTIRVDADAHKGSYLFSWE</sequence>
<evidence type="ECO:0000313" key="2">
    <source>
        <dbReference type="Proteomes" id="UP000196053"/>
    </source>
</evidence>
<dbReference type="OrthoDB" id="1739408at2"/>
<organism evidence="1 2">
    <name type="scientific">Herbinix luporum</name>
    <dbReference type="NCBI Taxonomy" id="1679721"/>
    <lineage>
        <taxon>Bacteria</taxon>
        <taxon>Bacillati</taxon>
        <taxon>Bacillota</taxon>
        <taxon>Clostridia</taxon>
        <taxon>Lachnospirales</taxon>
        <taxon>Lachnospiraceae</taxon>
        <taxon>Herbinix</taxon>
    </lineage>
</organism>